<dbReference type="GO" id="GO:0071013">
    <property type="term" value="C:catalytic step 2 spliceosome"/>
    <property type="evidence" value="ECO:0007669"/>
    <property type="project" value="TreeGrafter"/>
</dbReference>
<keyword evidence="3" id="KW-0507">mRNA processing</keyword>
<protein>
    <recommendedName>
        <fullName evidence="10">Pinin/SDK/MemA protein domain-containing protein</fullName>
    </recommendedName>
</protein>
<dbReference type="GO" id="GO:0008380">
    <property type="term" value="P:RNA splicing"/>
    <property type="evidence" value="ECO:0007669"/>
    <property type="project" value="UniProtKB-KW"/>
</dbReference>
<comment type="subcellular location">
    <subcellularLocation>
        <location evidence="1">Nucleus</location>
    </subcellularLocation>
</comment>
<feature type="compositionally biased region" description="Acidic residues" evidence="9">
    <location>
        <begin position="200"/>
        <end position="212"/>
    </location>
</feature>
<evidence type="ECO:0000313" key="12">
    <source>
        <dbReference type="Proteomes" id="UP001255856"/>
    </source>
</evidence>
<comment type="caution">
    <text evidence="11">The sequence shown here is derived from an EMBL/GenBank/DDBJ whole genome shotgun (WGS) entry which is preliminary data.</text>
</comment>
<accession>A0AAD9IN14</accession>
<feature type="domain" description="Pinin/SDK/MemA protein" evidence="10">
    <location>
        <begin position="31"/>
        <end position="160"/>
    </location>
</feature>
<evidence type="ECO:0000256" key="9">
    <source>
        <dbReference type="SAM" id="MobiDB-lite"/>
    </source>
</evidence>
<keyword evidence="6" id="KW-0508">mRNA splicing</keyword>
<feature type="compositionally biased region" description="Basic and acidic residues" evidence="9">
    <location>
        <begin position="71"/>
        <end position="94"/>
    </location>
</feature>
<evidence type="ECO:0000256" key="2">
    <source>
        <dbReference type="ARBA" id="ARBA00010386"/>
    </source>
</evidence>
<feature type="coiled-coil region" evidence="8">
    <location>
        <begin position="151"/>
        <end position="178"/>
    </location>
</feature>
<dbReference type="PANTHER" id="PTHR12707:SF0">
    <property type="entry name" value="PININ"/>
    <property type="match status" value="1"/>
</dbReference>
<dbReference type="InterPro" id="IPR006786">
    <property type="entry name" value="Pinin_SDK_MemA"/>
</dbReference>
<dbReference type="GO" id="GO:0006397">
    <property type="term" value="P:mRNA processing"/>
    <property type="evidence" value="ECO:0007669"/>
    <property type="project" value="UniProtKB-KW"/>
</dbReference>
<dbReference type="EMBL" id="JASFZW010000001">
    <property type="protein sequence ID" value="KAK2080319.1"/>
    <property type="molecule type" value="Genomic_DNA"/>
</dbReference>
<proteinExistence type="inferred from homology"/>
<sequence length="229" mass="26639">MGLDESEGNPESAAQPKRQAPEALLEERADVKRRNRRLFGALLGTLAQFKREEQDQSNQDIARRRALQLQRAEERSRSEFERARDNERRAQEEARAQEAEMLVTLRKEADVKQLELYTAQRLARHAAWDKEYLLTSPQAGPRLYWQPVRDNQATRRLRERHQAEREEWKAAVLEAMRREITSIREEIPGEKRLDSPNSDNEGDAEASMETDADAAHELANPVNEEREED</sequence>
<evidence type="ECO:0000259" key="10">
    <source>
        <dbReference type="Pfam" id="PF04696"/>
    </source>
</evidence>
<evidence type="ECO:0000256" key="6">
    <source>
        <dbReference type="ARBA" id="ARBA00023187"/>
    </source>
</evidence>
<dbReference type="InterPro" id="IPR039853">
    <property type="entry name" value="Pinin"/>
</dbReference>
<dbReference type="PANTHER" id="PTHR12707">
    <property type="entry name" value="PINN"/>
    <property type="match status" value="1"/>
</dbReference>
<keyword evidence="5" id="KW-0804">Transcription</keyword>
<dbReference type="Pfam" id="PF04696">
    <property type="entry name" value="Pinin_SDK_memA"/>
    <property type="match status" value="1"/>
</dbReference>
<feature type="region of interest" description="Disordered" evidence="9">
    <location>
        <begin position="1"/>
        <end position="29"/>
    </location>
</feature>
<evidence type="ECO:0000256" key="8">
    <source>
        <dbReference type="SAM" id="Coils"/>
    </source>
</evidence>
<name>A0AAD9IN14_PROWI</name>
<evidence type="ECO:0000256" key="7">
    <source>
        <dbReference type="ARBA" id="ARBA00023242"/>
    </source>
</evidence>
<keyword evidence="12" id="KW-1185">Reference proteome</keyword>
<dbReference type="AlphaFoldDB" id="A0AAD9IN14"/>
<evidence type="ECO:0000256" key="4">
    <source>
        <dbReference type="ARBA" id="ARBA00023015"/>
    </source>
</evidence>
<evidence type="ECO:0000256" key="1">
    <source>
        <dbReference type="ARBA" id="ARBA00004123"/>
    </source>
</evidence>
<keyword evidence="8" id="KW-0175">Coiled coil</keyword>
<organism evidence="11 12">
    <name type="scientific">Prototheca wickerhamii</name>
    <dbReference type="NCBI Taxonomy" id="3111"/>
    <lineage>
        <taxon>Eukaryota</taxon>
        <taxon>Viridiplantae</taxon>
        <taxon>Chlorophyta</taxon>
        <taxon>core chlorophytes</taxon>
        <taxon>Trebouxiophyceae</taxon>
        <taxon>Chlorellales</taxon>
        <taxon>Chlorellaceae</taxon>
        <taxon>Prototheca</taxon>
    </lineage>
</organism>
<evidence type="ECO:0000313" key="11">
    <source>
        <dbReference type="EMBL" id="KAK2080319.1"/>
    </source>
</evidence>
<evidence type="ECO:0000256" key="5">
    <source>
        <dbReference type="ARBA" id="ARBA00023163"/>
    </source>
</evidence>
<dbReference type="Proteomes" id="UP001255856">
    <property type="component" value="Unassembled WGS sequence"/>
</dbReference>
<reference evidence="11" key="1">
    <citation type="submission" date="2021-01" db="EMBL/GenBank/DDBJ databases">
        <authorList>
            <person name="Eckstrom K.M.E."/>
        </authorList>
    </citation>
    <scope>NUCLEOTIDE SEQUENCE</scope>
    <source>
        <strain evidence="11">UVCC 0001</strain>
    </source>
</reference>
<comment type="similarity">
    <text evidence="2">Belongs to the pinin family.</text>
</comment>
<evidence type="ECO:0000256" key="3">
    <source>
        <dbReference type="ARBA" id="ARBA00022664"/>
    </source>
</evidence>
<feature type="compositionally biased region" description="Basic and acidic residues" evidence="9">
    <location>
        <begin position="183"/>
        <end position="194"/>
    </location>
</feature>
<keyword evidence="7" id="KW-0539">Nucleus</keyword>
<keyword evidence="4" id="KW-0805">Transcription regulation</keyword>
<gene>
    <name evidence="11" type="ORF">QBZ16_000172</name>
</gene>
<feature type="region of interest" description="Disordered" evidence="9">
    <location>
        <begin position="70"/>
        <end position="94"/>
    </location>
</feature>
<feature type="region of interest" description="Disordered" evidence="9">
    <location>
        <begin position="183"/>
        <end position="229"/>
    </location>
</feature>